<dbReference type="GO" id="GO:0006886">
    <property type="term" value="P:intracellular protein transport"/>
    <property type="evidence" value="ECO:0007669"/>
    <property type="project" value="InterPro"/>
</dbReference>
<sequence>MVLSTYLLALIFIRTGTACDQHMFDSRVDDCLSHFNKSMETSGYQDSCPWPTEKRIYNTLKMCVDHWAKESRCKGHGFLTDTVFLEVHKMYFRLCGQIQDPPLTTLIMLIAPVIVVTLFLPILCVNLTTWNLWALKC</sequence>
<dbReference type="GO" id="GO:0006816">
    <property type="term" value="P:calcium ion transport"/>
    <property type="evidence" value="ECO:0007669"/>
    <property type="project" value="TreeGrafter"/>
</dbReference>
<feature type="chain" id="PRO_5043833555" description="Receptor activity-modifying protein 1-like" evidence="12">
    <location>
        <begin position="19"/>
        <end position="137"/>
    </location>
</feature>
<evidence type="ECO:0000256" key="5">
    <source>
        <dbReference type="ARBA" id="ARBA00022692"/>
    </source>
</evidence>
<evidence type="ECO:0000256" key="10">
    <source>
        <dbReference type="ARBA" id="ARBA00023170"/>
    </source>
</evidence>
<dbReference type="GO" id="GO:0007186">
    <property type="term" value="P:G protein-coupled receptor signaling pathway"/>
    <property type="evidence" value="ECO:0007669"/>
    <property type="project" value="TreeGrafter"/>
</dbReference>
<dbReference type="InterPro" id="IPR038126">
    <property type="entry name" value="RAMP_sf"/>
</dbReference>
<dbReference type="PANTHER" id="PTHR14076">
    <property type="entry name" value="RECEPTOR ACTIVITY MODIFYING PROTEIN RAMP"/>
    <property type="match status" value="1"/>
</dbReference>
<dbReference type="PANTHER" id="PTHR14076:SF7">
    <property type="entry name" value="RECEPTOR ACTIVITY-MODIFYING PROTEIN 1-LIKE"/>
    <property type="match status" value="1"/>
</dbReference>
<feature type="transmembrane region" description="Helical" evidence="11">
    <location>
        <begin position="106"/>
        <end position="133"/>
    </location>
</feature>
<dbReference type="AlphaFoldDB" id="A0AAW1FTT2"/>
<dbReference type="GO" id="GO:0072659">
    <property type="term" value="P:protein localization to plasma membrane"/>
    <property type="evidence" value="ECO:0007669"/>
    <property type="project" value="TreeGrafter"/>
</dbReference>
<evidence type="ECO:0000256" key="1">
    <source>
        <dbReference type="ARBA" id="ARBA00004251"/>
    </source>
</evidence>
<evidence type="ECO:0000256" key="6">
    <source>
        <dbReference type="ARBA" id="ARBA00022729"/>
    </source>
</evidence>
<keyword evidence="5 11" id="KW-0812">Transmembrane</keyword>
<dbReference type="GO" id="GO:0043235">
    <property type="term" value="C:receptor complex"/>
    <property type="evidence" value="ECO:0007669"/>
    <property type="project" value="TreeGrafter"/>
</dbReference>
<gene>
    <name evidence="13" type="ORF">VZT92_005487</name>
</gene>
<dbReference type="GO" id="GO:0009986">
    <property type="term" value="C:cell surface"/>
    <property type="evidence" value="ECO:0007669"/>
    <property type="project" value="TreeGrafter"/>
</dbReference>
<organism evidence="13 14">
    <name type="scientific">Zoarces viviparus</name>
    <name type="common">Viviparous eelpout</name>
    <name type="synonym">Blennius viviparus</name>
    <dbReference type="NCBI Taxonomy" id="48416"/>
    <lineage>
        <taxon>Eukaryota</taxon>
        <taxon>Metazoa</taxon>
        <taxon>Chordata</taxon>
        <taxon>Craniata</taxon>
        <taxon>Vertebrata</taxon>
        <taxon>Euteleostomi</taxon>
        <taxon>Actinopterygii</taxon>
        <taxon>Neopterygii</taxon>
        <taxon>Teleostei</taxon>
        <taxon>Neoteleostei</taxon>
        <taxon>Acanthomorphata</taxon>
        <taxon>Eupercaria</taxon>
        <taxon>Perciformes</taxon>
        <taxon>Cottioidei</taxon>
        <taxon>Zoarcales</taxon>
        <taxon>Zoarcidae</taxon>
        <taxon>Zoarcinae</taxon>
        <taxon>Zoarces</taxon>
    </lineage>
</organism>
<feature type="signal peptide" evidence="12">
    <location>
        <begin position="1"/>
        <end position="18"/>
    </location>
</feature>
<evidence type="ECO:0008006" key="15">
    <source>
        <dbReference type="Google" id="ProtNLM"/>
    </source>
</evidence>
<dbReference type="GO" id="GO:0005886">
    <property type="term" value="C:plasma membrane"/>
    <property type="evidence" value="ECO:0007669"/>
    <property type="project" value="UniProtKB-SubCell"/>
</dbReference>
<evidence type="ECO:0000256" key="8">
    <source>
        <dbReference type="ARBA" id="ARBA00023136"/>
    </source>
</evidence>
<protein>
    <recommendedName>
        <fullName evidence="15">Receptor activity-modifying protein 1-like</fullName>
    </recommendedName>
</protein>
<accession>A0AAW1FTT2</accession>
<dbReference type="EMBL" id="JBCEZU010000034">
    <property type="protein sequence ID" value="KAK9537912.1"/>
    <property type="molecule type" value="Genomic_DNA"/>
</dbReference>
<proteinExistence type="inferred from homology"/>
<evidence type="ECO:0000256" key="7">
    <source>
        <dbReference type="ARBA" id="ARBA00022989"/>
    </source>
</evidence>
<comment type="caution">
    <text evidence="13">The sequence shown here is derived from an EMBL/GenBank/DDBJ whole genome shotgun (WGS) entry which is preliminary data.</text>
</comment>
<keyword evidence="7 11" id="KW-1133">Transmembrane helix</keyword>
<evidence type="ECO:0000256" key="4">
    <source>
        <dbReference type="ARBA" id="ARBA00022475"/>
    </source>
</evidence>
<keyword evidence="8 11" id="KW-0472">Membrane</keyword>
<name>A0AAW1FTT2_ZOAVI</name>
<keyword evidence="14" id="KW-1185">Reference proteome</keyword>
<dbReference type="GO" id="GO:0032870">
    <property type="term" value="P:cellular response to hormone stimulus"/>
    <property type="evidence" value="ECO:0007669"/>
    <property type="project" value="TreeGrafter"/>
</dbReference>
<comment type="similarity">
    <text evidence="2">Belongs to the RAMP family.</text>
</comment>
<dbReference type="GO" id="GO:0015026">
    <property type="term" value="F:coreceptor activity"/>
    <property type="evidence" value="ECO:0007669"/>
    <property type="project" value="InterPro"/>
</dbReference>
<reference evidence="13 14" key="1">
    <citation type="journal article" date="2024" name="Genome Biol. Evol.">
        <title>Chromosome-level genome assembly of the viviparous eelpout Zoarces viviparus.</title>
        <authorList>
            <person name="Fuhrmann N."/>
            <person name="Brasseur M.V."/>
            <person name="Bakowski C.E."/>
            <person name="Podsiadlowski L."/>
            <person name="Prost S."/>
            <person name="Krehenwinkel H."/>
            <person name="Mayer C."/>
        </authorList>
    </citation>
    <scope>NUCLEOTIDE SEQUENCE [LARGE SCALE GENOMIC DNA]</scope>
    <source>
        <strain evidence="13">NO-MEL_2022_Ind0_liver</strain>
    </source>
</reference>
<comment type="subcellular location">
    <subcellularLocation>
        <location evidence="1">Cell membrane</location>
        <topology evidence="1">Single-pass type I membrane protein</topology>
    </subcellularLocation>
</comment>
<evidence type="ECO:0000313" key="14">
    <source>
        <dbReference type="Proteomes" id="UP001488805"/>
    </source>
</evidence>
<keyword evidence="6 12" id="KW-0732">Signal</keyword>
<evidence type="ECO:0000256" key="9">
    <source>
        <dbReference type="ARBA" id="ARBA00023157"/>
    </source>
</evidence>
<dbReference type="Proteomes" id="UP001488805">
    <property type="component" value="Unassembled WGS sequence"/>
</dbReference>
<keyword evidence="3" id="KW-0813">Transport</keyword>
<dbReference type="InterPro" id="IPR006985">
    <property type="entry name" value="RAMP"/>
</dbReference>
<keyword evidence="9" id="KW-1015">Disulfide bond</keyword>
<keyword evidence="4" id="KW-1003">Cell membrane</keyword>
<evidence type="ECO:0000256" key="11">
    <source>
        <dbReference type="SAM" id="Phobius"/>
    </source>
</evidence>
<dbReference type="Pfam" id="PF04901">
    <property type="entry name" value="RAMP"/>
    <property type="match status" value="1"/>
</dbReference>
<keyword evidence="10" id="KW-0675">Receptor</keyword>
<evidence type="ECO:0000256" key="2">
    <source>
        <dbReference type="ARBA" id="ARBA00007087"/>
    </source>
</evidence>
<evidence type="ECO:0000256" key="12">
    <source>
        <dbReference type="SAM" id="SignalP"/>
    </source>
</evidence>
<evidence type="ECO:0000256" key="3">
    <source>
        <dbReference type="ARBA" id="ARBA00022448"/>
    </source>
</evidence>
<evidence type="ECO:0000313" key="13">
    <source>
        <dbReference type="EMBL" id="KAK9537912.1"/>
    </source>
</evidence>
<dbReference type="GO" id="GO:0008277">
    <property type="term" value="P:regulation of G protein-coupled receptor signaling pathway"/>
    <property type="evidence" value="ECO:0007669"/>
    <property type="project" value="InterPro"/>
</dbReference>
<dbReference type="GO" id="GO:0031623">
    <property type="term" value="P:receptor internalization"/>
    <property type="evidence" value="ECO:0007669"/>
    <property type="project" value="TreeGrafter"/>
</dbReference>
<dbReference type="Gene3D" id="1.10.150.510">
    <property type="entry name" value="Receptor activity modifying family"/>
    <property type="match status" value="1"/>
</dbReference>